<keyword evidence="4 7" id="KW-0472">Membrane</keyword>
<feature type="compositionally biased region" description="Acidic residues" evidence="8">
    <location>
        <begin position="419"/>
        <end position="429"/>
    </location>
</feature>
<keyword evidence="5 7" id="KW-0456">Lyase</keyword>
<feature type="compositionally biased region" description="Basic and acidic residues" evidence="8">
    <location>
        <begin position="269"/>
        <end position="288"/>
    </location>
</feature>
<gene>
    <name evidence="7" type="primary">mltG</name>
    <name evidence="9" type="ORF">GCM10009799_50750</name>
</gene>
<dbReference type="EMBL" id="BAAAPC010000033">
    <property type="protein sequence ID" value="GAA2016434.1"/>
    <property type="molecule type" value="Genomic_DNA"/>
</dbReference>
<feature type="compositionally biased region" description="Low complexity" evidence="8">
    <location>
        <begin position="401"/>
        <end position="413"/>
    </location>
</feature>
<keyword evidence="2 7" id="KW-0812">Transmembrane</keyword>
<dbReference type="InterPro" id="IPR003770">
    <property type="entry name" value="MLTG-like"/>
</dbReference>
<keyword evidence="3 7" id="KW-1133">Transmembrane helix</keyword>
<evidence type="ECO:0000256" key="3">
    <source>
        <dbReference type="ARBA" id="ARBA00022989"/>
    </source>
</evidence>
<dbReference type="Proteomes" id="UP001501585">
    <property type="component" value="Unassembled WGS sequence"/>
</dbReference>
<sequence length="819" mass="87431">MSDNDNYGDHPWGGRPPEERPYGDPPPYRGRRARRDQEQEYAADPLTGPLPGTSGAPRRPAPDPLTDPWPREAPPRRAAPAPHDTSGHPLPPSGYPGRGDAVSPQSFDPGAERPRGRRHRDGPDQSGGPGGYPANAGYPPETAYPTGHDTGSHIQRPGAEESGRGRRHRRDTGSVPSYGTPADPLRTPAHAGDADGTAGEDGHRHAGTPGPAPTAGSETGGFPAHAPSTDDRPRGRRRRRAPETDAAPEHTGARPVEGDDAPSRHRGRRAADASEPRGRRARGDEAAGRRGYAAVPNDDEGWLEQVRSDADDEDLEPVAPRVLDFDAVPVRRKGGRGKKHDVDSDETKGKAKKRRGRKPAPAEDGLEQERPRRSRRAAPEDDERPFPRRRRRAAPPEETDAAVAASGAAESSPPAAPDDPADRDDDADLAAEGGVDGGAFDSRDEAEPRPRGRGRRARAGRASRGSGRGRGGPGKKTALLAALALVVVLGGGGAWGARTYVFPPDYSGEGKGEVEVVIAQGEHGSQVAQALADAGVVASPRAFLNALTDEQANKLSPGTYQLRSEMSGEAAVELLLDPASRVGERVTFKEGMRGQEVLDLLAEKTDLSKDDLEAAYADTDALGLPSYAKKGPEGYLFPDTYTITPSDTAPKVLKRMVDRYKAVADAPDVDIEANAKKAGHTPNEIMAIASIVQAETGSVEDMPKISRVVYNRLEENMELGMDSTCFYVLGLHGIALTNAQVAECKSKDSDYATYGRKGLPAGPFVAPGKDAIMAALQPAKGDWLYFVATDPENGVTEFADTYAEFERLKQKFNESQRNN</sequence>
<evidence type="ECO:0000256" key="2">
    <source>
        <dbReference type="ARBA" id="ARBA00022692"/>
    </source>
</evidence>
<comment type="catalytic activity">
    <reaction evidence="7">
        <text>a peptidoglycan chain = a peptidoglycan chain with N-acetyl-1,6-anhydromuramyl-[peptide] at the reducing end + a peptidoglycan chain with N-acetylglucosamine at the non-reducing end.</text>
        <dbReference type="EC" id="4.2.2.29"/>
    </reaction>
</comment>
<evidence type="ECO:0000256" key="8">
    <source>
        <dbReference type="SAM" id="MobiDB-lite"/>
    </source>
</evidence>
<protein>
    <recommendedName>
        <fullName evidence="7">Endolytic murein transglycosylase</fullName>
        <ecNumber evidence="7">4.2.2.29</ecNumber>
    </recommendedName>
    <alternativeName>
        <fullName evidence="7">Peptidoglycan lytic transglycosylase</fullName>
    </alternativeName>
    <alternativeName>
        <fullName evidence="7">Peptidoglycan polymerization terminase</fullName>
    </alternativeName>
</protein>
<accession>A0ABP5F4X2</accession>
<proteinExistence type="inferred from homology"/>
<evidence type="ECO:0000313" key="10">
    <source>
        <dbReference type="Proteomes" id="UP001501585"/>
    </source>
</evidence>
<feature type="compositionally biased region" description="Basic and acidic residues" evidence="8">
    <location>
        <begin position="340"/>
        <end position="349"/>
    </location>
</feature>
<dbReference type="Gene3D" id="3.30.1490.480">
    <property type="entry name" value="Endolytic murein transglycosylase"/>
    <property type="match status" value="1"/>
</dbReference>
<reference evidence="10" key="1">
    <citation type="journal article" date="2019" name="Int. J. Syst. Evol. Microbiol.">
        <title>The Global Catalogue of Microorganisms (GCM) 10K type strain sequencing project: providing services to taxonomists for standard genome sequencing and annotation.</title>
        <authorList>
            <consortium name="The Broad Institute Genomics Platform"/>
            <consortium name="The Broad Institute Genome Sequencing Center for Infectious Disease"/>
            <person name="Wu L."/>
            <person name="Ma J."/>
        </authorList>
    </citation>
    <scope>NUCLEOTIDE SEQUENCE [LARGE SCALE GENOMIC DNA]</scope>
    <source>
        <strain evidence="10">JCM 15313</strain>
    </source>
</reference>
<dbReference type="HAMAP" id="MF_02065">
    <property type="entry name" value="MltG"/>
    <property type="match status" value="1"/>
</dbReference>
<feature type="compositionally biased region" description="Basic and acidic residues" evidence="8">
    <location>
        <begin position="441"/>
        <end position="450"/>
    </location>
</feature>
<comment type="function">
    <text evidence="7">Functions as a peptidoglycan terminase that cleaves nascent peptidoglycan strands endolytically to terminate their elongation.</text>
</comment>
<comment type="caution">
    <text evidence="9">The sequence shown here is derived from an EMBL/GenBank/DDBJ whole genome shotgun (WGS) entry which is preliminary data.</text>
</comment>
<dbReference type="RefSeq" id="WP_344105505.1">
    <property type="nucleotide sequence ID" value="NZ_BAAAPC010000033.1"/>
</dbReference>
<evidence type="ECO:0000256" key="1">
    <source>
        <dbReference type="ARBA" id="ARBA00022475"/>
    </source>
</evidence>
<dbReference type="Pfam" id="PF02618">
    <property type="entry name" value="YceG"/>
    <property type="match status" value="1"/>
</dbReference>
<keyword evidence="10" id="KW-1185">Reference proteome</keyword>
<keyword evidence="6 7" id="KW-0961">Cell wall biogenesis/degradation</keyword>
<dbReference type="CDD" id="cd08010">
    <property type="entry name" value="MltG_like"/>
    <property type="match status" value="1"/>
</dbReference>
<name>A0ABP5F4X2_9ACTN</name>
<feature type="site" description="Important for catalytic activity" evidence="7">
    <location>
        <position position="695"/>
    </location>
</feature>
<evidence type="ECO:0000256" key="6">
    <source>
        <dbReference type="ARBA" id="ARBA00023316"/>
    </source>
</evidence>
<dbReference type="NCBIfam" id="TIGR00247">
    <property type="entry name" value="endolytic transglycosylase MltG"/>
    <property type="match status" value="1"/>
</dbReference>
<evidence type="ECO:0000256" key="4">
    <source>
        <dbReference type="ARBA" id="ARBA00023136"/>
    </source>
</evidence>
<feature type="compositionally biased region" description="Basic residues" evidence="8">
    <location>
        <begin position="330"/>
        <end position="339"/>
    </location>
</feature>
<feature type="region of interest" description="Disordered" evidence="8">
    <location>
        <begin position="1"/>
        <end position="474"/>
    </location>
</feature>
<feature type="compositionally biased region" description="Basic and acidic residues" evidence="8">
    <location>
        <begin position="241"/>
        <end position="252"/>
    </location>
</feature>
<feature type="compositionally biased region" description="Basic residues" evidence="8">
    <location>
        <begin position="451"/>
        <end position="461"/>
    </location>
</feature>
<evidence type="ECO:0000313" key="9">
    <source>
        <dbReference type="EMBL" id="GAA2016434.1"/>
    </source>
</evidence>
<dbReference type="PANTHER" id="PTHR30518:SF2">
    <property type="entry name" value="ENDOLYTIC MUREIN TRANSGLYCOSYLASE"/>
    <property type="match status" value="1"/>
</dbReference>
<dbReference type="EC" id="4.2.2.29" evidence="7"/>
<organism evidence="9 10">
    <name type="scientific">Nocardiopsis rhodophaea</name>
    <dbReference type="NCBI Taxonomy" id="280238"/>
    <lineage>
        <taxon>Bacteria</taxon>
        <taxon>Bacillati</taxon>
        <taxon>Actinomycetota</taxon>
        <taxon>Actinomycetes</taxon>
        <taxon>Streptosporangiales</taxon>
        <taxon>Nocardiopsidaceae</taxon>
        <taxon>Nocardiopsis</taxon>
    </lineage>
</organism>
<dbReference type="PANTHER" id="PTHR30518">
    <property type="entry name" value="ENDOLYTIC MUREIN TRANSGLYCOSYLASE"/>
    <property type="match status" value="1"/>
</dbReference>
<evidence type="ECO:0000256" key="5">
    <source>
        <dbReference type="ARBA" id="ARBA00023239"/>
    </source>
</evidence>
<keyword evidence="1 7" id="KW-1003">Cell membrane</keyword>
<comment type="similarity">
    <text evidence="7">Belongs to the transglycosylase MltG family.</text>
</comment>
<evidence type="ECO:0000256" key="7">
    <source>
        <dbReference type="HAMAP-Rule" id="MF_02065"/>
    </source>
</evidence>